<name>A0A3M7P7P4_BRAPC</name>
<reference evidence="1 2" key="1">
    <citation type="journal article" date="2018" name="Sci. Rep.">
        <title>Genomic signatures of local adaptation to the degree of environmental predictability in rotifers.</title>
        <authorList>
            <person name="Franch-Gras L."/>
            <person name="Hahn C."/>
            <person name="Garcia-Roger E.M."/>
            <person name="Carmona M.J."/>
            <person name="Serra M."/>
            <person name="Gomez A."/>
        </authorList>
    </citation>
    <scope>NUCLEOTIDE SEQUENCE [LARGE SCALE GENOMIC DNA]</scope>
    <source>
        <strain evidence="1">HYR1</strain>
    </source>
</reference>
<evidence type="ECO:0000313" key="2">
    <source>
        <dbReference type="Proteomes" id="UP000276133"/>
    </source>
</evidence>
<protein>
    <submittedName>
        <fullName evidence="1">Uncharacterized protein</fullName>
    </submittedName>
</protein>
<dbReference type="Proteomes" id="UP000276133">
    <property type="component" value="Unassembled WGS sequence"/>
</dbReference>
<dbReference type="EMBL" id="REGN01012588">
    <property type="protein sequence ID" value="RMZ95106.1"/>
    <property type="molecule type" value="Genomic_DNA"/>
</dbReference>
<organism evidence="1 2">
    <name type="scientific">Brachionus plicatilis</name>
    <name type="common">Marine rotifer</name>
    <name type="synonym">Brachionus muelleri</name>
    <dbReference type="NCBI Taxonomy" id="10195"/>
    <lineage>
        <taxon>Eukaryota</taxon>
        <taxon>Metazoa</taxon>
        <taxon>Spiralia</taxon>
        <taxon>Gnathifera</taxon>
        <taxon>Rotifera</taxon>
        <taxon>Eurotatoria</taxon>
        <taxon>Monogononta</taxon>
        <taxon>Pseudotrocha</taxon>
        <taxon>Ploima</taxon>
        <taxon>Brachionidae</taxon>
        <taxon>Brachionus</taxon>
    </lineage>
</organism>
<evidence type="ECO:0000313" key="1">
    <source>
        <dbReference type="EMBL" id="RMZ95106.1"/>
    </source>
</evidence>
<comment type="caution">
    <text evidence="1">The sequence shown here is derived from an EMBL/GenBank/DDBJ whole genome shotgun (WGS) entry which is preliminary data.</text>
</comment>
<keyword evidence="2" id="KW-1185">Reference proteome</keyword>
<accession>A0A3M7P7P4</accession>
<sequence length="78" mass="9441">MSILLLNIFTGISIDEVQTLFRTAEKDDTICKIDYILKIEQLKKKTRRIEKYLEEKLEFKRESDYRNNENAKKQEKIE</sequence>
<gene>
    <name evidence="1" type="ORF">BpHYR1_019641</name>
</gene>
<dbReference type="AlphaFoldDB" id="A0A3M7P7P4"/>
<proteinExistence type="predicted"/>